<comment type="caution">
    <text evidence="2">The sequence shown here is derived from an EMBL/GenBank/DDBJ whole genome shotgun (WGS) entry which is preliminary data.</text>
</comment>
<feature type="compositionally biased region" description="Basic and acidic residues" evidence="1">
    <location>
        <begin position="110"/>
        <end position="125"/>
    </location>
</feature>
<evidence type="ECO:0000313" key="2">
    <source>
        <dbReference type="EMBL" id="KAF2432448.1"/>
    </source>
</evidence>
<evidence type="ECO:0000256" key="1">
    <source>
        <dbReference type="SAM" id="MobiDB-lite"/>
    </source>
</evidence>
<reference evidence="2" key="1">
    <citation type="journal article" date="2020" name="Stud. Mycol.">
        <title>101 Dothideomycetes genomes: a test case for predicting lifestyles and emergence of pathogens.</title>
        <authorList>
            <person name="Haridas S."/>
            <person name="Albert R."/>
            <person name="Binder M."/>
            <person name="Bloem J."/>
            <person name="Labutti K."/>
            <person name="Salamov A."/>
            <person name="Andreopoulos B."/>
            <person name="Baker S."/>
            <person name="Barry K."/>
            <person name="Bills G."/>
            <person name="Bluhm B."/>
            <person name="Cannon C."/>
            <person name="Castanera R."/>
            <person name="Culley D."/>
            <person name="Daum C."/>
            <person name="Ezra D."/>
            <person name="Gonzalez J."/>
            <person name="Henrissat B."/>
            <person name="Kuo A."/>
            <person name="Liang C."/>
            <person name="Lipzen A."/>
            <person name="Lutzoni F."/>
            <person name="Magnuson J."/>
            <person name="Mondo S."/>
            <person name="Nolan M."/>
            <person name="Ohm R."/>
            <person name="Pangilinan J."/>
            <person name="Park H.-J."/>
            <person name="Ramirez L."/>
            <person name="Alfaro M."/>
            <person name="Sun H."/>
            <person name="Tritt A."/>
            <person name="Yoshinaga Y."/>
            <person name="Zwiers L.-H."/>
            <person name="Turgeon B."/>
            <person name="Goodwin S."/>
            <person name="Spatafora J."/>
            <person name="Crous P."/>
            <person name="Grigoriev I."/>
        </authorList>
    </citation>
    <scope>NUCLEOTIDE SEQUENCE</scope>
    <source>
        <strain evidence="2">CBS 130266</strain>
    </source>
</reference>
<organism evidence="2 3">
    <name type="scientific">Tothia fuscella</name>
    <dbReference type="NCBI Taxonomy" id="1048955"/>
    <lineage>
        <taxon>Eukaryota</taxon>
        <taxon>Fungi</taxon>
        <taxon>Dikarya</taxon>
        <taxon>Ascomycota</taxon>
        <taxon>Pezizomycotina</taxon>
        <taxon>Dothideomycetes</taxon>
        <taxon>Pleosporomycetidae</taxon>
        <taxon>Venturiales</taxon>
        <taxon>Cylindrosympodiaceae</taxon>
        <taxon>Tothia</taxon>
    </lineage>
</organism>
<evidence type="ECO:0000313" key="3">
    <source>
        <dbReference type="Proteomes" id="UP000800235"/>
    </source>
</evidence>
<feature type="compositionally biased region" description="Polar residues" evidence="1">
    <location>
        <begin position="150"/>
        <end position="159"/>
    </location>
</feature>
<proteinExistence type="predicted"/>
<feature type="compositionally biased region" description="Basic and acidic residues" evidence="1">
    <location>
        <begin position="1"/>
        <end position="24"/>
    </location>
</feature>
<dbReference type="AlphaFoldDB" id="A0A9P4NW24"/>
<feature type="compositionally biased region" description="Polar residues" evidence="1">
    <location>
        <begin position="57"/>
        <end position="83"/>
    </location>
</feature>
<protein>
    <submittedName>
        <fullName evidence="2">Uncharacterized protein</fullName>
    </submittedName>
</protein>
<sequence length="306" mass="33474">MERPTKDVPLDDKFPPNMVKEEQHAIASTTNFGPPPNEEVTAPSTKMVRNVRRAVSTKDSASKSSRGPNPTSPQVDAQETSLQGPAIEQPNVLLPLKLTQTRKRRIKPSLKIEIEPPAPTKHEKPTNNSSQDPKSPLIEGPPAKTRKPKQSLTEDQASTVGVIPSGRTDRPPAKPEVSSPYSEDSNSAIFNFVEQCNNALSTTKPTRSQVLSRSKQTSAASTGNPQVRQQMLAPPLQEANTNGSDDEAKMVNVTITPPSKSVVGDDDDADMYVVKTTEYPKTHGRLVRQGGKIKPQGWLSRWWNGY</sequence>
<accession>A0A9P4NW24</accession>
<feature type="region of interest" description="Disordered" evidence="1">
    <location>
        <begin position="1"/>
        <end position="184"/>
    </location>
</feature>
<gene>
    <name evidence="2" type="ORF">EJ08DRAFT_132938</name>
</gene>
<keyword evidence="3" id="KW-1185">Reference proteome</keyword>
<dbReference type="Proteomes" id="UP000800235">
    <property type="component" value="Unassembled WGS sequence"/>
</dbReference>
<name>A0A9P4NW24_9PEZI</name>
<dbReference type="EMBL" id="MU007026">
    <property type="protein sequence ID" value="KAF2432448.1"/>
    <property type="molecule type" value="Genomic_DNA"/>
</dbReference>
<feature type="region of interest" description="Disordered" evidence="1">
    <location>
        <begin position="202"/>
        <end position="229"/>
    </location>
</feature>